<dbReference type="PANTHER" id="PTHR12358">
    <property type="entry name" value="SPHINGOSINE KINASE"/>
    <property type="match status" value="1"/>
</dbReference>
<dbReference type="Gene3D" id="2.60.200.40">
    <property type="match status" value="1"/>
</dbReference>
<dbReference type="InterPro" id="IPR001206">
    <property type="entry name" value="Diacylglycerol_kinase_cat_dom"/>
</dbReference>
<dbReference type="InterPro" id="IPR016064">
    <property type="entry name" value="NAD/diacylglycerol_kinase_sf"/>
</dbReference>
<accession>A0A0H1R3P4</accession>
<dbReference type="PATRIC" id="fig|1225564.3.peg.771"/>
<dbReference type="SMART" id="SM00046">
    <property type="entry name" value="DAGKc"/>
    <property type="match status" value="1"/>
</dbReference>
<dbReference type="STRING" id="1225564.AA309_30095"/>
<evidence type="ECO:0000259" key="1">
    <source>
        <dbReference type="PROSITE" id="PS50146"/>
    </source>
</evidence>
<feature type="domain" description="DAGKc" evidence="1">
    <location>
        <begin position="2"/>
        <end position="138"/>
    </location>
</feature>
<gene>
    <name evidence="2" type="ORF">AA309_30095</name>
</gene>
<name>A0A0H1R3P4_9HYPH</name>
<dbReference type="RefSeq" id="WP_047192709.1">
    <property type="nucleotide sequence ID" value="NZ_LCYG01000128.1"/>
</dbReference>
<dbReference type="PROSITE" id="PS50146">
    <property type="entry name" value="DAGK"/>
    <property type="match status" value="1"/>
</dbReference>
<dbReference type="GO" id="GO:0016301">
    <property type="term" value="F:kinase activity"/>
    <property type="evidence" value="ECO:0007669"/>
    <property type="project" value="InterPro"/>
</dbReference>
<reference evidence="2 3" key="1">
    <citation type="submission" date="2015-05" db="EMBL/GenBank/DDBJ databases">
        <title>Draft genome sequence of Microvirga vignae strain BR3299, a novel nitrogen fixing bacteria isolated from Brazil semi-aired region.</title>
        <authorList>
            <person name="Zilli J.E."/>
            <person name="Passos S.R."/>
            <person name="Leite J."/>
            <person name="Baldani J.I."/>
            <person name="Xavier G.R."/>
            <person name="Rumjaneck N.G."/>
            <person name="Simoes-Araujo J.L."/>
        </authorList>
    </citation>
    <scope>NUCLEOTIDE SEQUENCE [LARGE SCALE GENOMIC DNA]</scope>
    <source>
        <strain evidence="2 3">BR3299</strain>
    </source>
</reference>
<dbReference type="SUPFAM" id="SSF111331">
    <property type="entry name" value="NAD kinase/diacylglycerol kinase-like"/>
    <property type="match status" value="1"/>
</dbReference>
<sequence>MSSRPRVAVLLNVSAGMLEGQCSDTLRAALTAAFEQHRVSAALEFLTGPELHKASQRAAHRIKDQELDAIVVGGGDGSIRTVAHVLAGTDIPLGILPLGTLNHFARDLGIPTTIDEAVALIAAGQTRLFDVGEVNGETFINNSSIGLYPYLVRERERRRRREGLSKLSALIVSGFRVLRHLPLRRLSIAAEGLVEPCRSPIVFIGNNEYALTASVFGRRGRLDSGELCIYITRAQSRLALLWLAALAVMGRLELKRDLRIMRVSKAEIRSRAGRILVALDGEVGVLRSPLCYRSRPGALRVFMAPTQEDDE</sequence>
<proteinExistence type="predicted"/>
<evidence type="ECO:0000313" key="3">
    <source>
        <dbReference type="Proteomes" id="UP000035489"/>
    </source>
</evidence>
<dbReference type="Gene3D" id="3.40.50.10330">
    <property type="entry name" value="Probable inorganic polyphosphate/atp-NAD kinase, domain 1"/>
    <property type="match status" value="1"/>
</dbReference>
<comment type="caution">
    <text evidence="2">The sequence shown here is derived from an EMBL/GenBank/DDBJ whole genome shotgun (WGS) entry which is preliminary data.</text>
</comment>
<evidence type="ECO:0000313" key="2">
    <source>
        <dbReference type="EMBL" id="KLK89689.1"/>
    </source>
</evidence>
<dbReference type="OrthoDB" id="9815110at2"/>
<dbReference type="PANTHER" id="PTHR12358:SF54">
    <property type="entry name" value="SPHINGOSINE KINASE RELATED PROTEIN"/>
    <property type="match status" value="1"/>
</dbReference>
<keyword evidence="3" id="KW-1185">Reference proteome</keyword>
<organism evidence="2 3">
    <name type="scientific">Microvirga vignae</name>
    <dbReference type="NCBI Taxonomy" id="1225564"/>
    <lineage>
        <taxon>Bacteria</taxon>
        <taxon>Pseudomonadati</taxon>
        <taxon>Pseudomonadota</taxon>
        <taxon>Alphaproteobacteria</taxon>
        <taxon>Hyphomicrobiales</taxon>
        <taxon>Methylobacteriaceae</taxon>
        <taxon>Microvirga</taxon>
    </lineage>
</organism>
<dbReference type="InterPro" id="IPR050187">
    <property type="entry name" value="Lipid_Phosphate_FormReg"/>
</dbReference>
<protein>
    <recommendedName>
        <fullName evidence="1">DAGKc domain-containing protein</fullName>
    </recommendedName>
</protein>
<dbReference type="InterPro" id="IPR017438">
    <property type="entry name" value="ATP-NAD_kinase_N"/>
</dbReference>
<dbReference type="Proteomes" id="UP000035489">
    <property type="component" value="Unassembled WGS sequence"/>
</dbReference>
<dbReference type="EMBL" id="LCYG01000128">
    <property type="protein sequence ID" value="KLK89689.1"/>
    <property type="molecule type" value="Genomic_DNA"/>
</dbReference>
<dbReference type="AlphaFoldDB" id="A0A0H1R3P4"/>
<dbReference type="Pfam" id="PF00781">
    <property type="entry name" value="DAGK_cat"/>
    <property type="match status" value="1"/>
</dbReference>